<sequence>MRHVMSFTHSPLSMRQIGVCVQDALASPQLSGENTDYRGSRWSWIPLSFLFHHLVLEARCAQVVLASSLATVSVPITATWLISNGESSTFVMALVIDNDLVGELTETTTTVHAPTGSSSGPVTLRPTATGSHRLAIVSPFVESSPSFDVVDAEAAGSESPGGSSSSRVQSVQSTTASTSSAGSSPTISIDTPTAKNTTSNLPTTSTPTPTPTPTPTTANNPSSANSTSNATQINIIAIILGAIFGTMLFIIILVASTLFILRRRRRRHLRPTSQAYTYNSQKSEWEPRGGRANDETSSALSFPKSLWIPPSMFSTLGPSDSVSQTMPNNQVVSGSESPRNDAKENGER</sequence>
<keyword evidence="2" id="KW-0472">Membrane</keyword>
<feature type="region of interest" description="Disordered" evidence="1">
    <location>
        <begin position="152"/>
        <end position="227"/>
    </location>
</feature>
<feature type="region of interest" description="Disordered" evidence="1">
    <location>
        <begin position="317"/>
        <end position="348"/>
    </location>
</feature>
<dbReference type="Proteomes" id="UP000518752">
    <property type="component" value="Unassembled WGS sequence"/>
</dbReference>
<protein>
    <submittedName>
        <fullName evidence="3">Uncharacterized protein</fullName>
    </submittedName>
</protein>
<evidence type="ECO:0000313" key="4">
    <source>
        <dbReference type="Proteomes" id="UP000518752"/>
    </source>
</evidence>
<feature type="compositionally biased region" description="Low complexity" evidence="1">
    <location>
        <begin position="196"/>
        <end position="207"/>
    </location>
</feature>
<feature type="compositionally biased region" description="Low complexity" evidence="1">
    <location>
        <begin position="215"/>
        <end position="227"/>
    </location>
</feature>
<keyword evidence="4" id="KW-1185">Reference proteome</keyword>
<gene>
    <name evidence="3" type="ORF">D9757_013440</name>
</gene>
<proteinExistence type="predicted"/>
<reference evidence="3 4" key="1">
    <citation type="journal article" date="2020" name="ISME J.">
        <title>Uncovering the hidden diversity of litter-decomposition mechanisms in mushroom-forming fungi.</title>
        <authorList>
            <person name="Floudas D."/>
            <person name="Bentzer J."/>
            <person name="Ahren D."/>
            <person name="Johansson T."/>
            <person name="Persson P."/>
            <person name="Tunlid A."/>
        </authorList>
    </citation>
    <scope>NUCLEOTIDE SEQUENCE [LARGE SCALE GENOMIC DNA]</scope>
    <source>
        <strain evidence="3 4">CBS 406.79</strain>
    </source>
</reference>
<evidence type="ECO:0000256" key="1">
    <source>
        <dbReference type="SAM" id="MobiDB-lite"/>
    </source>
</evidence>
<feature type="compositionally biased region" description="Basic and acidic residues" evidence="1">
    <location>
        <begin position="338"/>
        <end position="348"/>
    </location>
</feature>
<dbReference type="AlphaFoldDB" id="A0A8H5CPK5"/>
<keyword evidence="2" id="KW-1133">Transmembrane helix</keyword>
<organism evidence="3 4">
    <name type="scientific">Collybiopsis confluens</name>
    <dbReference type="NCBI Taxonomy" id="2823264"/>
    <lineage>
        <taxon>Eukaryota</taxon>
        <taxon>Fungi</taxon>
        <taxon>Dikarya</taxon>
        <taxon>Basidiomycota</taxon>
        <taxon>Agaricomycotina</taxon>
        <taxon>Agaricomycetes</taxon>
        <taxon>Agaricomycetidae</taxon>
        <taxon>Agaricales</taxon>
        <taxon>Marasmiineae</taxon>
        <taxon>Omphalotaceae</taxon>
        <taxon>Collybiopsis</taxon>
    </lineage>
</organism>
<name>A0A8H5CPK5_9AGAR</name>
<feature type="transmembrane region" description="Helical" evidence="2">
    <location>
        <begin position="235"/>
        <end position="261"/>
    </location>
</feature>
<comment type="caution">
    <text evidence="3">The sequence shown here is derived from an EMBL/GenBank/DDBJ whole genome shotgun (WGS) entry which is preliminary data.</text>
</comment>
<keyword evidence="2" id="KW-0812">Transmembrane</keyword>
<accession>A0A8H5CPK5</accession>
<dbReference type="EMBL" id="JAACJN010000374">
    <property type="protein sequence ID" value="KAF5345575.1"/>
    <property type="molecule type" value="Genomic_DNA"/>
</dbReference>
<evidence type="ECO:0000256" key="2">
    <source>
        <dbReference type="SAM" id="Phobius"/>
    </source>
</evidence>
<feature type="compositionally biased region" description="Polar residues" evidence="1">
    <location>
        <begin position="317"/>
        <end position="337"/>
    </location>
</feature>
<feature type="compositionally biased region" description="Low complexity" evidence="1">
    <location>
        <begin position="153"/>
        <end position="189"/>
    </location>
</feature>
<evidence type="ECO:0000313" key="3">
    <source>
        <dbReference type="EMBL" id="KAF5345575.1"/>
    </source>
</evidence>